<comment type="caution">
    <text evidence="3">The sequence shown here is derived from an EMBL/GenBank/DDBJ whole genome shotgun (WGS) entry which is preliminary data.</text>
</comment>
<dbReference type="EMBL" id="JALJOR010000004">
    <property type="protein sequence ID" value="KAK9817830.1"/>
    <property type="molecule type" value="Genomic_DNA"/>
</dbReference>
<sequence length="319" mass="36260">MATSPAVQAPISSYVVRRPWLAMYGLRVRPGGFEENKALLAPIQKLLPEELLLLIFAKLPAYSLAGAQCVCQNWRTVGNNPELWKAACNEAFQLPNTASGIVTEAQEAKTLRLLRVMYRGSWKAMFLERPHLRFDGVYVSRNTYIRTGLVEWRVKNAAHLVCYYRYFRFFPDGQFVYRTSPDVVSKVAKSLHALPKRAKDSAVQKGRYKLEGDKLHTRMIYTNSCSTAIVTRLRLRSTVPGANNRLDVGSLFSFDQADGTESPLDGDGEHQDDYEDFQDPTRLRTHRRGLSPYVFVSWEHVNTSNLNLPVDKMDFYVAG</sequence>
<gene>
    <name evidence="3" type="ORF">WJX72_002832</name>
</gene>
<keyword evidence="4" id="KW-1185">Reference proteome</keyword>
<dbReference type="Proteomes" id="UP001489004">
    <property type="component" value="Unassembled WGS sequence"/>
</dbReference>
<accession>A0AAW1Q686</accession>
<dbReference type="AlphaFoldDB" id="A0AAW1Q686"/>
<dbReference type="InterPro" id="IPR036047">
    <property type="entry name" value="F-box-like_dom_sf"/>
</dbReference>
<dbReference type="PROSITE" id="PS50181">
    <property type="entry name" value="FBOX"/>
    <property type="match status" value="1"/>
</dbReference>
<dbReference type="GO" id="GO:0005737">
    <property type="term" value="C:cytoplasm"/>
    <property type="evidence" value="ECO:0007669"/>
    <property type="project" value="TreeGrafter"/>
</dbReference>
<dbReference type="PANTHER" id="PTHR12874:SF9">
    <property type="entry name" value="F-BOX ONLY PROTEIN 48"/>
    <property type="match status" value="1"/>
</dbReference>
<evidence type="ECO:0000259" key="2">
    <source>
        <dbReference type="PROSITE" id="PS50181"/>
    </source>
</evidence>
<proteinExistence type="predicted"/>
<dbReference type="GO" id="GO:0019005">
    <property type="term" value="C:SCF ubiquitin ligase complex"/>
    <property type="evidence" value="ECO:0007669"/>
    <property type="project" value="TreeGrafter"/>
</dbReference>
<feature type="domain" description="F-box" evidence="2">
    <location>
        <begin position="47"/>
        <end position="87"/>
    </location>
</feature>
<dbReference type="Gene3D" id="1.20.1280.50">
    <property type="match status" value="1"/>
</dbReference>
<dbReference type="Pfam" id="PF12937">
    <property type="entry name" value="F-box-like"/>
    <property type="match status" value="1"/>
</dbReference>
<dbReference type="SUPFAM" id="SSF81383">
    <property type="entry name" value="F-box domain"/>
    <property type="match status" value="1"/>
</dbReference>
<evidence type="ECO:0000313" key="3">
    <source>
        <dbReference type="EMBL" id="KAK9817830.1"/>
    </source>
</evidence>
<dbReference type="InterPro" id="IPR045464">
    <property type="entry name" value="Hrt3/FBXO9_C"/>
</dbReference>
<keyword evidence="1" id="KW-0833">Ubl conjugation pathway</keyword>
<dbReference type="SMART" id="SM00256">
    <property type="entry name" value="FBOX"/>
    <property type="match status" value="1"/>
</dbReference>
<name>A0AAW1Q686_9CHLO</name>
<dbReference type="Pfam" id="PF19270">
    <property type="entry name" value="FBO_C"/>
    <property type="match status" value="1"/>
</dbReference>
<dbReference type="GO" id="GO:0031146">
    <property type="term" value="P:SCF-dependent proteasomal ubiquitin-dependent protein catabolic process"/>
    <property type="evidence" value="ECO:0007669"/>
    <property type="project" value="TreeGrafter"/>
</dbReference>
<reference evidence="3 4" key="1">
    <citation type="journal article" date="2024" name="Nat. Commun.">
        <title>Phylogenomics reveals the evolutionary origins of lichenization in chlorophyte algae.</title>
        <authorList>
            <person name="Puginier C."/>
            <person name="Libourel C."/>
            <person name="Otte J."/>
            <person name="Skaloud P."/>
            <person name="Haon M."/>
            <person name="Grisel S."/>
            <person name="Petersen M."/>
            <person name="Berrin J.G."/>
            <person name="Delaux P.M."/>
            <person name="Dal Grande F."/>
            <person name="Keller J."/>
        </authorList>
    </citation>
    <scope>NUCLEOTIDE SEQUENCE [LARGE SCALE GENOMIC DNA]</scope>
    <source>
        <strain evidence="3 4">SAG 2043</strain>
    </source>
</reference>
<dbReference type="InterPro" id="IPR001810">
    <property type="entry name" value="F-box_dom"/>
</dbReference>
<dbReference type="PANTHER" id="PTHR12874">
    <property type="entry name" value="F-BOX ONLY PROTEIN 48-RELATED"/>
    <property type="match status" value="1"/>
</dbReference>
<protein>
    <recommendedName>
        <fullName evidence="2">F-box domain-containing protein</fullName>
    </recommendedName>
</protein>
<evidence type="ECO:0000256" key="1">
    <source>
        <dbReference type="ARBA" id="ARBA00022786"/>
    </source>
</evidence>
<evidence type="ECO:0000313" key="4">
    <source>
        <dbReference type="Proteomes" id="UP001489004"/>
    </source>
</evidence>
<organism evidence="3 4">
    <name type="scientific">[Myrmecia] bisecta</name>
    <dbReference type="NCBI Taxonomy" id="41462"/>
    <lineage>
        <taxon>Eukaryota</taxon>
        <taxon>Viridiplantae</taxon>
        <taxon>Chlorophyta</taxon>
        <taxon>core chlorophytes</taxon>
        <taxon>Trebouxiophyceae</taxon>
        <taxon>Trebouxiales</taxon>
        <taxon>Trebouxiaceae</taxon>
        <taxon>Myrmecia</taxon>
    </lineage>
</organism>